<feature type="transmembrane region" description="Helical" evidence="1">
    <location>
        <begin position="238"/>
        <end position="258"/>
    </location>
</feature>
<feature type="transmembrane region" description="Helical" evidence="1">
    <location>
        <begin position="288"/>
        <end position="309"/>
    </location>
</feature>
<evidence type="ECO:0008006" key="4">
    <source>
        <dbReference type="Google" id="ProtNLM"/>
    </source>
</evidence>
<dbReference type="Pfam" id="PF12679">
    <property type="entry name" value="ABC2_membrane_2"/>
    <property type="match status" value="1"/>
</dbReference>
<evidence type="ECO:0000256" key="1">
    <source>
        <dbReference type="SAM" id="Phobius"/>
    </source>
</evidence>
<protein>
    <recommendedName>
        <fullName evidence="4">ABC transporter permease</fullName>
    </recommendedName>
</protein>
<feature type="transmembrane region" description="Helical" evidence="1">
    <location>
        <begin position="21"/>
        <end position="39"/>
    </location>
</feature>
<keyword evidence="1" id="KW-0472">Membrane</keyword>
<keyword evidence="1" id="KW-1133">Transmembrane helix</keyword>
<organism evidence="2 3">
    <name type="scientific">Pontibacillus chungwhensis BH030062</name>
    <dbReference type="NCBI Taxonomy" id="1385513"/>
    <lineage>
        <taxon>Bacteria</taxon>
        <taxon>Bacillati</taxon>
        <taxon>Bacillota</taxon>
        <taxon>Bacilli</taxon>
        <taxon>Bacillales</taxon>
        <taxon>Bacillaceae</taxon>
        <taxon>Pontibacillus</taxon>
    </lineage>
</organism>
<dbReference type="AlphaFoldDB" id="A0A0A2UPE1"/>
<dbReference type="Proteomes" id="UP000030153">
    <property type="component" value="Unassembled WGS sequence"/>
</dbReference>
<dbReference type="PANTHER" id="PTHR37305:SF1">
    <property type="entry name" value="MEMBRANE PROTEIN"/>
    <property type="match status" value="1"/>
</dbReference>
<accession>A0A0A2UPE1</accession>
<dbReference type="EMBL" id="AVBG01000022">
    <property type="protein sequence ID" value="KGP89804.1"/>
    <property type="molecule type" value="Genomic_DNA"/>
</dbReference>
<evidence type="ECO:0000313" key="2">
    <source>
        <dbReference type="EMBL" id="KGP89804.1"/>
    </source>
</evidence>
<feature type="transmembrane region" description="Helical" evidence="1">
    <location>
        <begin position="205"/>
        <end position="231"/>
    </location>
</feature>
<reference evidence="2 3" key="1">
    <citation type="submission" date="2013-08" db="EMBL/GenBank/DDBJ databases">
        <title>Genome of Pontibacillus chungwhensis.</title>
        <authorList>
            <person name="Wang Q."/>
            <person name="Wang G."/>
        </authorList>
    </citation>
    <scope>NUCLEOTIDE SEQUENCE [LARGE SCALE GENOMIC DNA]</scope>
    <source>
        <strain evidence="2 3">BH030062</strain>
    </source>
</reference>
<dbReference type="eggNOG" id="COG1277">
    <property type="taxonomic scope" value="Bacteria"/>
</dbReference>
<dbReference type="PANTHER" id="PTHR37305">
    <property type="entry name" value="INTEGRAL MEMBRANE PROTEIN-RELATED"/>
    <property type="match status" value="1"/>
</dbReference>
<dbReference type="OrthoDB" id="8613028at2"/>
<comment type="caution">
    <text evidence="2">The sequence shown here is derived from an EMBL/GenBank/DDBJ whole genome shotgun (WGS) entry which is preliminary data.</text>
</comment>
<dbReference type="RefSeq" id="WP_036787562.1">
    <property type="nucleotide sequence ID" value="NZ_AVBG01000022.1"/>
</dbReference>
<dbReference type="STRING" id="1385513.N780_10085"/>
<proteinExistence type="predicted"/>
<feature type="transmembrane region" description="Helical" evidence="1">
    <location>
        <begin position="116"/>
        <end position="134"/>
    </location>
</feature>
<gene>
    <name evidence="2" type="ORF">N780_10085</name>
</gene>
<feature type="transmembrane region" description="Helical" evidence="1">
    <location>
        <begin position="155"/>
        <end position="185"/>
    </location>
</feature>
<sequence length="316" mass="36272">MVNFVNLIRNEWMKLMQRKSTWIMSIILIIAVFSIFGVLKWDYSHREESVGPNTTEQRLQQQINTYEAQKSEADPSSLDYKYAVEQIELAQYRLDEGLAPAEVGSFWHVMNTSANFFSLIVLFVIIVASGILAHEFQKGTIKLLAIRPATRTKLLYSKYVTVLLFSVAIALLLLVSSLVASLIYFPYDSYTHLTWNGESVSEWPAIFWILQSYLYAMVNVVVMGTIAFVIGALFRSSGLAIGITMFFSFATLPVMMMLRKYEWAKYILFSHVEFSMHLSQPFVDVTPLFSLMVILMYLVIFHALMYTSFKKRDIAV</sequence>
<name>A0A0A2UPE1_9BACI</name>
<keyword evidence="3" id="KW-1185">Reference proteome</keyword>
<keyword evidence="1" id="KW-0812">Transmembrane</keyword>
<evidence type="ECO:0000313" key="3">
    <source>
        <dbReference type="Proteomes" id="UP000030153"/>
    </source>
</evidence>